<dbReference type="Proteomes" id="UP001234178">
    <property type="component" value="Unassembled WGS sequence"/>
</dbReference>
<feature type="transmembrane region" description="Helical" evidence="3">
    <location>
        <begin position="615"/>
        <end position="633"/>
    </location>
</feature>
<evidence type="ECO:0000313" key="5">
    <source>
        <dbReference type="EMBL" id="KAK4029788.1"/>
    </source>
</evidence>
<feature type="transmembrane region" description="Helical" evidence="3">
    <location>
        <begin position="384"/>
        <end position="402"/>
    </location>
</feature>
<dbReference type="PROSITE" id="PS50102">
    <property type="entry name" value="RRM"/>
    <property type="match status" value="1"/>
</dbReference>
<dbReference type="InterPro" id="IPR012677">
    <property type="entry name" value="Nucleotide-bd_a/b_plait_sf"/>
</dbReference>
<dbReference type="PANTHER" id="PTHR13018">
    <property type="entry name" value="PROBABLE MEMBRANE PROTEIN DUF221-RELATED"/>
    <property type="match status" value="1"/>
</dbReference>
<evidence type="ECO:0000256" key="2">
    <source>
        <dbReference type="PROSITE-ProRule" id="PRU00176"/>
    </source>
</evidence>
<evidence type="ECO:0000259" key="4">
    <source>
        <dbReference type="PROSITE" id="PS50102"/>
    </source>
</evidence>
<keyword evidence="3" id="KW-0472">Membrane</keyword>
<feature type="transmembrane region" description="Helical" evidence="3">
    <location>
        <begin position="127"/>
        <end position="148"/>
    </location>
</feature>
<feature type="transmembrane region" description="Helical" evidence="3">
    <location>
        <begin position="653"/>
        <end position="674"/>
    </location>
</feature>
<feature type="transmembrane region" description="Helical" evidence="3">
    <location>
        <begin position="735"/>
        <end position="758"/>
    </location>
</feature>
<reference evidence="5 6" key="1">
    <citation type="journal article" date="2023" name="Nucleic Acids Res.">
        <title>The hologenome of Daphnia magna reveals possible DNA methylation and microbiome-mediated evolution of the host genome.</title>
        <authorList>
            <person name="Chaturvedi A."/>
            <person name="Li X."/>
            <person name="Dhandapani V."/>
            <person name="Marshall H."/>
            <person name="Kissane S."/>
            <person name="Cuenca-Cambronero M."/>
            <person name="Asole G."/>
            <person name="Calvet F."/>
            <person name="Ruiz-Romero M."/>
            <person name="Marangio P."/>
            <person name="Guigo R."/>
            <person name="Rago D."/>
            <person name="Mirbahai L."/>
            <person name="Eastwood N."/>
            <person name="Colbourne J.K."/>
            <person name="Zhou J."/>
            <person name="Mallon E."/>
            <person name="Orsini L."/>
        </authorList>
    </citation>
    <scope>NUCLEOTIDE SEQUENCE [LARGE SCALE GENOMIC DNA]</scope>
    <source>
        <strain evidence="5">LRV0_1</strain>
    </source>
</reference>
<dbReference type="InterPro" id="IPR000504">
    <property type="entry name" value="RRM_dom"/>
</dbReference>
<keyword evidence="3" id="KW-0812">Transmembrane</keyword>
<dbReference type="Pfam" id="PF14703">
    <property type="entry name" value="PHM7_cyt"/>
    <property type="match status" value="1"/>
</dbReference>
<comment type="caution">
    <text evidence="5">The sequence shown here is derived from an EMBL/GenBank/DDBJ whole genome shotgun (WGS) entry which is preliminary data.</text>
</comment>
<dbReference type="InterPro" id="IPR045122">
    <property type="entry name" value="Csc1-like"/>
</dbReference>
<feature type="transmembrane region" description="Helical" evidence="3">
    <location>
        <begin position="243"/>
        <end position="265"/>
    </location>
</feature>
<sequence length="936" mass="106973">MTYNNVCAAILGFLGKAEFSTLNSEVSSPQHSPSSPSNGTLSSLERRQILDIIYLSTRDVTHMTCTDVRTIHEMYPRVSIDQIMEVILELLETEAYDPSKELMLTRNCPSDQGVFNNITVFLLNKTILLYIFALIIVLVICVVGEFLFRTYGNPLSYCPNDTESAHCQEEGEMENVGEGALASMRSVARRIWGDISKHLTEQQGTDGLALLSFQLCLIAILIPSFLMVITVLLMRIFSTWNVIRTALCLWVVFLHSVLTFCYHVYRNQTIMGNGETIRTLLISRINHVKCTEEFLRSYFRDNSGDIVTGISIIHKLMDEPSRSHPATAAFVTFRTREHAVRARKHLIHHRTLRGWLVEWAPPSRDIVWSNLHQKGSPTCLLKMIIQYFFSILLPLAGSTIVVETLKLLVDQQNIFYIALRYSKSILTIVFLVVVRVCPAFQVDHMRKSSAHLGFFFSSLIIIVVSEIVLPMLNFKDIWNSIIWTRTDPNVLNHWIRLQCIFRPDLGSEMAISVIEWNLCHSFFILPRVTQWINRLWLRLTESPKTQYPFRRDKFDIGERYSQLVAQFVITCVGYFTFPPIIPISVLCLVVGYVIDRYTMVQIHRPTYSGANVHRWAILFVLLMLVIQSVLLFYKNVLMVEKELQLVGDSAVITLLVGLHSFFCVVSIVAQFLLYSRTTRDGVIAQDDEAQSYVPPPLRSHTGEQFNVPIEKTRKQPKLQKQDTNKKSRSISSITVVCYTFLVPLIVAFIIVTTIRFTFVPKVVYSKTNNVSTMLNGNLSLYSGRVPYSIMHEVCQNGASWLTIRSRCADILVDDAVRNNKSSPFQKTDEERRLLWTGGFFDLTTGDHWQWLDKNAKTEYSNFCFANQTTEIVAKAKQMGVSMLYIVKDYTGNKFDKNGRACWQIYHKNELTAMGFSFPADSNPRLTFACNSSITAK</sequence>
<keyword evidence="1 2" id="KW-0694">RNA-binding</keyword>
<feature type="transmembrane region" description="Helical" evidence="3">
    <location>
        <begin position="567"/>
        <end position="594"/>
    </location>
</feature>
<feature type="transmembrane region" description="Helical" evidence="3">
    <location>
        <begin position="449"/>
        <end position="469"/>
    </location>
</feature>
<feature type="domain" description="RRM" evidence="4">
    <location>
        <begin position="278"/>
        <end position="362"/>
    </location>
</feature>
<feature type="transmembrane region" description="Helical" evidence="3">
    <location>
        <begin position="414"/>
        <end position="437"/>
    </location>
</feature>
<dbReference type="CDD" id="cd00590">
    <property type="entry name" value="RRM_SF"/>
    <property type="match status" value="1"/>
</dbReference>
<dbReference type="SUPFAM" id="SSF54928">
    <property type="entry name" value="RNA-binding domain, RBD"/>
    <property type="match status" value="1"/>
</dbReference>
<evidence type="ECO:0000256" key="3">
    <source>
        <dbReference type="SAM" id="Phobius"/>
    </source>
</evidence>
<accession>A0ABR0AXD5</accession>
<dbReference type="Gene3D" id="3.30.70.330">
    <property type="match status" value="1"/>
</dbReference>
<dbReference type="InterPro" id="IPR027815">
    <property type="entry name" value="CSC1/OSCA1-like_cyt"/>
</dbReference>
<feature type="transmembrane region" description="Helical" evidence="3">
    <location>
        <begin position="208"/>
        <end position="237"/>
    </location>
</feature>
<dbReference type="EMBL" id="JAOYFB010000039">
    <property type="protein sequence ID" value="KAK4029788.1"/>
    <property type="molecule type" value="Genomic_DNA"/>
</dbReference>
<proteinExistence type="predicted"/>
<evidence type="ECO:0000313" key="6">
    <source>
        <dbReference type="Proteomes" id="UP001234178"/>
    </source>
</evidence>
<protein>
    <recommendedName>
        <fullName evidence="4">RRM domain-containing protein</fullName>
    </recommendedName>
</protein>
<keyword evidence="6" id="KW-1185">Reference proteome</keyword>
<organism evidence="5 6">
    <name type="scientific">Daphnia magna</name>
    <dbReference type="NCBI Taxonomy" id="35525"/>
    <lineage>
        <taxon>Eukaryota</taxon>
        <taxon>Metazoa</taxon>
        <taxon>Ecdysozoa</taxon>
        <taxon>Arthropoda</taxon>
        <taxon>Crustacea</taxon>
        <taxon>Branchiopoda</taxon>
        <taxon>Diplostraca</taxon>
        <taxon>Cladocera</taxon>
        <taxon>Anomopoda</taxon>
        <taxon>Daphniidae</taxon>
        <taxon>Daphnia</taxon>
    </lineage>
</organism>
<dbReference type="InterPro" id="IPR035979">
    <property type="entry name" value="RBD_domain_sf"/>
</dbReference>
<keyword evidence="3" id="KW-1133">Transmembrane helix</keyword>
<dbReference type="PANTHER" id="PTHR13018:SF5">
    <property type="entry name" value="RE44586P"/>
    <property type="match status" value="1"/>
</dbReference>
<gene>
    <name evidence="5" type="ORF">OUZ56_022750</name>
</gene>
<evidence type="ECO:0000256" key="1">
    <source>
        <dbReference type="ARBA" id="ARBA00022884"/>
    </source>
</evidence>
<name>A0ABR0AXD5_9CRUS</name>